<keyword evidence="2" id="KW-1185">Reference proteome</keyword>
<reference evidence="1 2" key="1">
    <citation type="submission" date="2021-04" db="EMBL/GenBank/DDBJ databases">
        <title>Molecular and phenotypic characterization and identification of bacterial isolates recovered from the Anatolian ground squirrels (Spermophilus xanthoprymnus) and which have the potential to form a new species in the Campylobacter genus.</title>
        <authorList>
            <person name="Aydin F."/>
            <person name="Abay S."/>
            <person name="Kayman T."/>
            <person name="Karakaya E."/>
            <person name="Mustak H.K."/>
            <person name="Mustak I.B."/>
            <person name="Bilgin N."/>
            <person name="Duzler A."/>
            <person name="Sahin O."/>
            <person name="Guran O."/>
            <person name="Saticioglu I.B."/>
        </authorList>
    </citation>
    <scope>NUCLEOTIDE SEQUENCE [LARGE SCALE GENOMIC DNA]</scope>
    <source>
        <strain evidence="2">faydin-G24</strain>
    </source>
</reference>
<gene>
    <name evidence="1" type="ORF">KDD93_01220</name>
</gene>
<evidence type="ECO:0000313" key="1">
    <source>
        <dbReference type="EMBL" id="MBR8463195.1"/>
    </source>
</evidence>
<comment type="caution">
    <text evidence="1">The sequence shown here is derived from an EMBL/GenBank/DDBJ whole genome shotgun (WGS) entry which is preliminary data.</text>
</comment>
<dbReference type="EMBL" id="JAGSSW010000001">
    <property type="protein sequence ID" value="MBR8463195.1"/>
    <property type="molecule type" value="Genomic_DNA"/>
</dbReference>
<sequence>MKKFLVVLTLLFTYVQSYDHRCNYSEVKADIEKWNSKLPVKIGDNLTLVNTSCNVYTGIELTIIAPDEFFKIFNKSDERGMKRAMCLNPNKILNDWFPFIGVMTETFINESFTKSYRIRVTGEDCESVRSGF</sequence>
<protein>
    <submittedName>
        <fullName evidence="1">Uncharacterized protein</fullName>
    </submittedName>
</protein>
<dbReference type="RefSeq" id="WP_212141422.1">
    <property type="nucleotide sequence ID" value="NZ_JAGSSW010000001.1"/>
</dbReference>
<proteinExistence type="predicted"/>
<organism evidence="1 2">
    <name type="scientific">Campylobacter anatolicus</name>
    <dbReference type="NCBI Taxonomy" id="2829105"/>
    <lineage>
        <taxon>Bacteria</taxon>
        <taxon>Pseudomonadati</taxon>
        <taxon>Campylobacterota</taxon>
        <taxon>Epsilonproteobacteria</taxon>
        <taxon>Campylobacterales</taxon>
        <taxon>Campylobacteraceae</taxon>
        <taxon>Campylobacter</taxon>
    </lineage>
</organism>
<evidence type="ECO:0000313" key="2">
    <source>
        <dbReference type="Proteomes" id="UP000682951"/>
    </source>
</evidence>
<name>A0ABS5HG00_9BACT</name>
<dbReference type="Proteomes" id="UP000682951">
    <property type="component" value="Unassembled WGS sequence"/>
</dbReference>
<accession>A0ABS5HG00</accession>